<dbReference type="PANTHER" id="PTHR43096">
    <property type="entry name" value="DNAJ HOMOLOG 1, MITOCHONDRIAL-RELATED"/>
    <property type="match status" value="1"/>
</dbReference>
<dbReference type="InterPro" id="IPR001623">
    <property type="entry name" value="DnaJ_domain"/>
</dbReference>
<gene>
    <name evidence="10" type="ORF">Adt_45766</name>
</gene>
<evidence type="ECO:0000256" key="6">
    <source>
        <dbReference type="PROSITE-ProRule" id="PRU00546"/>
    </source>
</evidence>
<dbReference type="FunFam" id="2.10.230.10:FF:000002">
    <property type="entry name" value="Molecular chaperone DnaJ"/>
    <property type="match status" value="1"/>
</dbReference>
<dbReference type="Gene3D" id="2.10.230.10">
    <property type="entry name" value="Heat shock protein DnaJ, cysteine-rich domain"/>
    <property type="match status" value="1"/>
</dbReference>
<dbReference type="SUPFAM" id="SSF49493">
    <property type="entry name" value="HSP40/DnaJ peptide-binding domain"/>
    <property type="match status" value="2"/>
</dbReference>
<keyword evidence="5" id="KW-0143">Chaperone</keyword>
<evidence type="ECO:0000256" key="1">
    <source>
        <dbReference type="ARBA" id="ARBA00022723"/>
    </source>
</evidence>
<dbReference type="Pfam" id="PF00226">
    <property type="entry name" value="DnaJ"/>
    <property type="match status" value="1"/>
</dbReference>
<evidence type="ECO:0000259" key="9">
    <source>
        <dbReference type="PROSITE" id="PS51188"/>
    </source>
</evidence>
<evidence type="ECO:0000256" key="4">
    <source>
        <dbReference type="ARBA" id="ARBA00022833"/>
    </source>
</evidence>
<reference evidence="11" key="1">
    <citation type="submission" date="2024-07" db="EMBL/GenBank/DDBJ databases">
        <title>Two chromosome-level genome assemblies of Korean endemic species Abeliophyllum distichum and Forsythia ovata (Oleaceae).</title>
        <authorList>
            <person name="Jang H."/>
        </authorList>
    </citation>
    <scope>NUCLEOTIDE SEQUENCE [LARGE SCALE GENOMIC DNA]</scope>
</reference>
<dbReference type="InterPro" id="IPR001305">
    <property type="entry name" value="HSP_DnaJ_Cys-rich_dom"/>
</dbReference>
<evidence type="ECO:0000256" key="2">
    <source>
        <dbReference type="ARBA" id="ARBA00022737"/>
    </source>
</evidence>
<dbReference type="Pfam" id="PF00684">
    <property type="entry name" value="DnaJ_CXXCXGXG"/>
    <property type="match status" value="1"/>
</dbReference>
<dbReference type="SUPFAM" id="SSF46565">
    <property type="entry name" value="Chaperone J-domain"/>
    <property type="match status" value="1"/>
</dbReference>
<feature type="zinc finger region" description="CR-type" evidence="6">
    <location>
        <begin position="216"/>
        <end position="298"/>
    </location>
</feature>
<dbReference type="InterPro" id="IPR036869">
    <property type="entry name" value="J_dom_sf"/>
</dbReference>
<evidence type="ECO:0000256" key="3">
    <source>
        <dbReference type="ARBA" id="ARBA00022771"/>
    </source>
</evidence>
<comment type="caution">
    <text evidence="10">The sequence shown here is derived from an EMBL/GenBank/DDBJ whole genome shotgun (WGS) entry which is preliminary data.</text>
</comment>
<dbReference type="CDD" id="cd10747">
    <property type="entry name" value="DnaJ_C"/>
    <property type="match status" value="1"/>
</dbReference>
<organism evidence="10 11">
    <name type="scientific">Abeliophyllum distichum</name>
    <dbReference type="NCBI Taxonomy" id="126358"/>
    <lineage>
        <taxon>Eukaryota</taxon>
        <taxon>Viridiplantae</taxon>
        <taxon>Streptophyta</taxon>
        <taxon>Embryophyta</taxon>
        <taxon>Tracheophyta</taxon>
        <taxon>Spermatophyta</taxon>
        <taxon>Magnoliopsida</taxon>
        <taxon>eudicotyledons</taxon>
        <taxon>Gunneridae</taxon>
        <taxon>Pentapetalae</taxon>
        <taxon>asterids</taxon>
        <taxon>lamiids</taxon>
        <taxon>Lamiales</taxon>
        <taxon>Oleaceae</taxon>
        <taxon>Forsythieae</taxon>
        <taxon>Abeliophyllum</taxon>
    </lineage>
</organism>
<dbReference type="InterPro" id="IPR036410">
    <property type="entry name" value="HSP_DnaJ_Cys-rich_dom_sf"/>
</dbReference>
<keyword evidence="3 6" id="KW-0863">Zinc-finger</keyword>
<keyword evidence="2" id="KW-0677">Repeat</keyword>
<dbReference type="Gene3D" id="2.60.260.20">
    <property type="entry name" value="Urease metallochaperone UreE, N-terminal domain"/>
    <property type="match status" value="2"/>
</dbReference>
<dbReference type="Pfam" id="PF01556">
    <property type="entry name" value="DnaJ_C"/>
    <property type="match status" value="1"/>
</dbReference>
<dbReference type="HAMAP" id="MF_01152">
    <property type="entry name" value="DnaJ"/>
    <property type="match status" value="1"/>
</dbReference>
<evidence type="ECO:0000313" key="10">
    <source>
        <dbReference type="EMBL" id="KAL2462346.1"/>
    </source>
</evidence>
<dbReference type="SMART" id="SM00271">
    <property type="entry name" value="DnaJ"/>
    <property type="match status" value="1"/>
</dbReference>
<dbReference type="GO" id="GO:0008270">
    <property type="term" value="F:zinc ion binding"/>
    <property type="evidence" value="ECO:0007669"/>
    <property type="project" value="UniProtKB-KW"/>
</dbReference>
<dbReference type="FunFam" id="2.60.260.20:FF:000005">
    <property type="entry name" value="Chaperone protein dnaJ 1, mitochondrial"/>
    <property type="match status" value="1"/>
</dbReference>
<evidence type="ECO:0000313" key="11">
    <source>
        <dbReference type="Proteomes" id="UP001604336"/>
    </source>
</evidence>
<sequence>MQVIKTPKFHCVSVNVNANTINPNISFCNSNNSPFQLKRLGFSRSIIPASKTISTIPTSINFIHPQRRPFSPFIAARKASSSDYYSVLNISRNATLQEIKTSYRSLARKYHPDMNKGPGAEEKFKEISAAYETMRKGLCMIASARQVYREIFDASGTGPQEVDPFEVFAEYFGESNKFFGRSSEPSGFTFNFREKGSQNLDIRYDLYLSFEESIFGGERDIEIACFETCDDCGGTGAKSSSSMKSCSGCGGRGGVMKTQKTPFGIMSQVTTCSKCSGDGKIITDRCRRCDGSGQVRAKRSIKVVVPPGIHDGATMQIQGEGSFDKRRGVAGDLYLVLHTQEKIGIQRDGLNLYSKVNVDYTEAILGTVIKVETVDGLKDLKIPPGIQPGDILKFPHMGVPNINKPSVRGDHHFAVNVQIPKNISDAERMLVEKLASLRGTSQNFSLPDNGILGRNDKNNANQTSNPGRKNATYLWKSIKDFLSMETSRGCGDRGDDGEGILVPTADVSLAGGKEASEQFGREWCQWVDFGY</sequence>
<dbReference type="Proteomes" id="UP001604336">
    <property type="component" value="Unassembled WGS sequence"/>
</dbReference>
<name>A0ABD1PEL7_9LAMI</name>
<accession>A0ABD1PEL7</accession>
<dbReference type="Gene3D" id="1.10.287.110">
    <property type="entry name" value="DnaJ domain"/>
    <property type="match status" value="1"/>
</dbReference>
<feature type="domain" description="CR-type" evidence="9">
    <location>
        <begin position="216"/>
        <end position="298"/>
    </location>
</feature>
<dbReference type="InterPro" id="IPR008971">
    <property type="entry name" value="HSP40/DnaJ_pept-bd"/>
</dbReference>
<dbReference type="PRINTS" id="PR00625">
    <property type="entry name" value="JDOMAIN"/>
</dbReference>
<feature type="compositionally biased region" description="Polar residues" evidence="7">
    <location>
        <begin position="458"/>
        <end position="467"/>
    </location>
</feature>
<feature type="region of interest" description="Disordered" evidence="7">
    <location>
        <begin position="448"/>
        <end position="468"/>
    </location>
</feature>
<protein>
    <submittedName>
        <fullName evidence="10">Molecular chaperone Hsp40/DnaJ family protein</fullName>
    </submittedName>
</protein>
<dbReference type="EMBL" id="JBFOLK010000014">
    <property type="protein sequence ID" value="KAL2462346.1"/>
    <property type="molecule type" value="Genomic_DNA"/>
</dbReference>
<dbReference type="AlphaFoldDB" id="A0ABD1PEL7"/>
<dbReference type="SUPFAM" id="SSF57938">
    <property type="entry name" value="DnaJ/Hsp40 cysteine-rich domain"/>
    <property type="match status" value="1"/>
</dbReference>
<keyword evidence="11" id="KW-1185">Reference proteome</keyword>
<evidence type="ECO:0000259" key="8">
    <source>
        <dbReference type="PROSITE" id="PS50076"/>
    </source>
</evidence>
<keyword evidence="4 6" id="KW-0862">Zinc</keyword>
<proteinExistence type="inferred from homology"/>
<dbReference type="InterPro" id="IPR012724">
    <property type="entry name" value="DnaJ"/>
</dbReference>
<dbReference type="InterPro" id="IPR002939">
    <property type="entry name" value="DnaJ_C"/>
</dbReference>
<dbReference type="CDD" id="cd06257">
    <property type="entry name" value="DnaJ"/>
    <property type="match status" value="1"/>
</dbReference>
<dbReference type="PROSITE" id="PS50076">
    <property type="entry name" value="DNAJ_2"/>
    <property type="match status" value="1"/>
</dbReference>
<evidence type="ECO:0000256" key="7">
    <source>
        <dbReference type="SAM" id="MobiDB-lite"/>
    </source>
</evidence>
<keyword evidence="1 6" id="KW-0479">Metal-binding</keyword>
<dbReference type="PANTHER" id="PTHR43096:SF26">
    <property type="entry name" value="CR-TYPE DOMAIN-CONTAINING PROTEIN"/>
    <property type="match status" value="1"/>
</dbReference>
<evidence type="ECO:0000256" key="5">
    <source>
        <dbReference type="ARBA" id="ARBA00023186"/>
    </source>
</evidence>
<dbReference type="PROSITE" id="PS51188">
    <property type="entry name" value="ZF_CR"/>
    <property type="match status" value="1"/>
</dbReference>
<feature type="domain" description="J" evidence="8">
    <location>
        <begin position="83"/>
        <end position="156"/>
    </location>
</feature>